<keyword evidence="3" id="KW-1003">Cell membrane</keyword>
<dbReference type="EMBL" id="VXLD01000002">
    <property type="protein sequence ID" value="KAB1857964.1"/>
    <property type="molecule type" value="Genomic_DNA"/>
</dbReference>
<feature type="domain" description="ABC3 transporter permease C-terminal" evidence="8">
    <location>
        <begin position="278"/>
        <end position="390"/>
    </location>
</feature>
<keyword evidence="4 7" id="KW-0812">Transmembrane</keyword>
<evidence type="ECO:0000256" key="5">
    <source>
        <dbReference type="ARBA" id="ARBA00022989"/>
    </source>
</evidence>
<accession>A0A5N4WL32</accession>
<reference evidence="9 10" key="1">
    <citation type="submission" date="2019-09" db="EMBL/GenBank/DDBJ databases">
        <title>Draft genome sequence of Acinetobacter tandoii W4-4-4 isolated from environmental water sample.</title>
        <authorList>
            <person name="Wee S.K."/>
            <person name="Yan B."/>
            <person name="Mustaffa S.B."/>
            <person name="Yap E.P.H."/>
        </authorList>
    </citation>
    <scope>NUCLEOTIDE SEQUENCE [LARGE SCALE GENOMIC DNA]</scope>
    <source>
        <strain evidence="9 10">W4-4-4</strain>
    </source>
</reference>
<dbReference type="PANTHER" id="PTHR43738:SF1">
    <property type="entry name" value="HEMIN TRANSPORT SYSTEM PERMEASE PROTEIN HRTB-RELATED"/>
    <property type="match status" value="1"/>
</dbReference>
<dbReference type="AlphaFoldDB" id="A0A5N4WL32"/>
<dbReference type="Proteomes" id="UP000325788">
    <property type="component" value="Unassembled WGS sequence"/>
</dbReference>
<dbReference type="InterPro" id="IPR051125">
    <property type="entry name" value="ABC-4/HrtB_transporter"/>
</dbReference>
<dbReference type="GO" id="GO:0005886">
    <property type="term" value="C:plasma membrane"/>
    <property type="evidence" value="ECO:0007669"/>
    <property type="project" value="UniProtKB-SubCell"/>
</dbReference>
<feature type="transmembrane region" description="Helical" evidence="7">
    <location>
        <begin position="16"/>
        <end position="38"/>
    </location>
</feature>
<keyword evidence="5 7" id="KW-1133">Transmembrane helix</keyword>
<feature type="transmembrane region" description="Helical" evidence="7">
    <location>
        <begin position="276"/>
        <end position="298"/>
    </location>
</feature>
<proteinExistence type="predicted"/>
<evidence type="ECO:0000256" key="2">
    <source>
        <dbReference type="ARBA" id="ARBA00022448"/>
    </source>
</evidence>
<dbReference type="InterPro" id="IPR003838">
    <property type="entry name" value="ABC3_permease_C"/>
</dbReference>
<keyword evidence="6 7" id="KW-0472">Membrane</keyword>
<evidence type="ECO:0000256" key="4">
    <source>
        <dbReference type="ARBA" id="ARBA00022692"/>
    </source>
</evidence>
<gene>
    <name evidence="9" type="ORF">F4W09_04300</name>
</gene>
<evidence type="ECO:0000256" key="1">
    <source>
        <dbReference type="ARBA" id="ARBA00004651"/>
    </source>
</evidence>
<feature type="transmembrane region" description="Helical" evidence="7">
    <location>
        <begin position="318"/>
        <end position="346"/>
    </location>
</feature>
<comment type="subcellular location">
    <subcellularLocation>
        <location evidence="1">Cell membrane</location>
        <topology evidence="1">Multi-pass membrane protein</topology>
    </subcellularLocation>
</comment>
<feature type="transmembrane region" description="Helical" evidence="7">
    <location>
        <begin position="358"/>
        <end position="380"/>
    </location>
</feature>
<organism evidence="9 10">
    <name type="scientific">Acinetobacter tandoii</name>
    <dbReference type="NCBI Taxonomy" id="202954"/>
    <lineage>
        <taxon>Bacteria</taxon>
        <taxon>Pseudomonadati</taxon>
        <taxon>Pseudomonadota</taxon>
        <taxon>Gammaproteobacteria</taxon>
        <taxon>Moraxellales</taxon>
        <taxon>Moraxellaceae</taxon>
        <taxon>Acinetobacter</taxon>
    </lineage>
</organism>
<evidence type="ECO:0000259" key="8">
    <source>
        <dbReference type="Pfam" id="PF02687"/>
    </source>
</evidence>
<evidence type="ECO:0000313" key="9">
    <source>
        <dbReference type="EMBL" id="KAB1857964.1"/>
    </source>
</evidence>
<comment type="caution">
    <text evidence="9">The sequence shown here is derived from an EMBL/GenBank/DDBJ whole genome shotgun (WGS) entry which is preliminary data.</text>
</comment>
<evidence type="ECO:0000256" key="7">
    <source>
        <dbReference type="SAM" id="Phobius"/>
    </source>
</evidence>
<dbReference type="Pfam" id="PF02687">
    <property type="entry name" value="FtsX"/>
    <property type="match status" value="1"/>
</dbReference>
<evidence type="ECO:0000313" key="10">
    <source>
        <dbReference type="Proteomes" id="UP000325788"/>
    </source>
</evidence>
<dbReference type="RefSeq" id="WP_151504134.1">
    <property type="nucleotide sequence ID" value="NZ_VXLD01000002.1"/>
</dbReference>
<protein>
    <submittedName>
        <fullName evidence="9">ABC transporter permease</fullName>
    </submittedName>
</protein>
<sequence length="397" mass="42792">MLRIALKMLLGDRAKYVGLIFGITFTSFLVTFAASYFAGIMTRGYAPISENGTVDVWVMDPAVTSVEQTTNMSLQALASVRSVAGVQSAEPLMFATADVRFPDGRYQPFQVIGVDDATLRGMPTIQNKVMPSLLRVPDAVVIDAGGTNGKLETTLQISEQLPQGKIDFDAPTRELTTGDELLLNDHSLRILGQSQGLPRFPPRPLLYTTFSNATRILPPERRQLTFVLVNAAPKVAPEDLAARIESATGLRARTSAQFKSDTVHWFLLNSEDVGDIGAMLTLAISVGFGVTGVMLYMFTNENLRNYAVLSAMGATPRLLLTMVFAQAGLCGLLGTGLGLGLCAMIGQLAIMAGYPFRMMWFTPVLGAMTVVLVCLVAAALSVRPVLKMEPSQVFSGR</sequence>
<keyword evidence="2" id="KW-0813">Transport</keyword>
<evidence type="ECO:0000256" key="3">
    <source>
        <dbReference type="ARBA" id="ARBA00022475"/>
    </source>
</evidence>
<evidence type="ECO:0000256" key="6">
    <source>
        <dbReference type="ARBA" id="ARBA00023136"/>
    </source>
</evidence>
<dbReference type="PANTHER" id="PTHR43738">
    <property type="entry name" value="ABC TRANSPORTER, MEMBRANE PROTEIN"/>
    <property type="match status" value="1"/>
</dbReference>
<name>A0A5N4WL32_9GAMM</name>